<sequence length="114" mass="12998">MKSITQGIGKILLVFLIANLVVTAYFLFAYSPLVESIDLKLIVKIIKQFGLIISIPTSILFVLIDTVLIKRITKTWVLYVSRIIIFLGILYIMWLFFSIYLVASALIDNPLMDK</sequence>
<name>A0AAE3Y7N6_9FLAO</name>
<protein>
    <submittedName>
        <fullName evidence="2">Sterol desaturase/sphingolipid hydroxylase (Fatty acid hydroxylase superfamily)</fullName>
    </submittedName>
</protein>
<dbReference type="Proteomes" id="UP001184861">
    <property type="component" value="Unassembled WGS sequence"/>
</dbReference>
<evidence type="ECO:0000313" key="3">
    <source>
        <dbReference type="Proteomes" id="UP001184861"/>
    </source>
</evidence>
<organism evidence="2 3">
    <name type="scientific">Chryseobacterium rhizosphaerae</name>
    <dbReference type="NCBI Taxonomy" id="395937"/>
    <lineage>
        <taxon>Bacteria</taxon>
        <taxon>Pseudomonadati</taxon>
        <taxon>Bacteroidota</taxon>
        <taxon>Flavobacteriia</taxon>
        <taxon>Flavobacteriales</taxon>
        <taxon>Weeksellaceae</taxon>
        <taxon>Chryseobacterium group</taxon>
        <taxon>Chryseobacterium</taxon>
    </lineage>
</organism>
<gene>
    <name evidence="2" type="ORF">J2787_000892</name>
</gene>
<dbReference type="EMBL" id="JAVDQY010000001">
    <property type="protein sequence ID" value="MDR6525522.1"/>
    <property type="molecule type" value="Genomic_DNA"/>
</dbReference>
<keyword evidence="1" id="KW-1133">Transmembrane helix</keyword>
<dbReference type="RefSeq" id="WP_309944945.1">
    <property type="nucleotide sequence ID" value="NZ_JAVDQY010000001.1"/>
</dbReference>
<evidence type="ECO:0000256" key="1">
    <source>
        <dbReference type="SAM" id="Phobius"/>
    </source>
</evidence>
<dbReference type="AlphaFoldDB" id="A0AAE3Y7N6"/>
<accession>A0AAE3Y7N6</accession>
<reference evidence="2" key="1">
    <citation type="submission" date="2023-07" db="EMBL/GenBank/DDBJ databases">
        <title>Sorghum-associated microbial communities from plants grown in Nebraska, USA.</title>
        <authorList>
            <person name="Schachtman D."/>
        </authorList>
    </citation>
    <scope>NUCLEOTIDE SEQUENCE</scope>
    <source>
        <strain evidence="2">DS2360</strain>
    </source>
</reference>
<feature type="transmembrane region" description="Helical" evidence="1">
    <location>
        <begin position="76"/>
        <end position="103"/>
    </location>
</feature>
<keyword evidence="1" id="KW-0472">Membrane</keyword>
<comment type="caution">
    <text evidence="2">The sequence shown here is derived from an EMBL/GenBank/DDBJ whole genome shotgun (WGS) entry which is preliminary data.</text>
</comment>
<feature type="transmembrane region" description="Helical" evidence="1">
    <location>
        <begin position="12"/>
        <end position="33"/>
    </location>
</feature>
<feature type="transmembrane region" description="Helical" evidence="1">
    <location>
        <begin position="45"/>
        <end position="64"/>
    </location>
</feature>
<evidence type="ECO:0000313" key="2">
    <source>
        <dbReference type="EMBL" id="MDR6525522.1"/>
    </source>
</evidence>
<proteinExistence type="predicted"/>
<keyword evidence="1" id="KW-0812">Transmembrane</keyword>